<dbReference type="Gene3D" id="1.20.120.160">
    <property type="entry name" value="HPT domain"/>
    <property type="match status" value="1"/>
</dbReference>
<dbReference type="Pfam" id="PF02895">
    <property type="entry name" value="H-kinase_dim"/>
    <property type="match status" value="1"/>
</dbReference>
<keyword evidence="5 12" id="KW-0597">Phosphoprotein</keyword>
<dbReference type="SMART" id="SM00073">
    <property type="entry name" value="HPT"/>
    <property type="match status" value="1"/>
</dbReference>
<dbReference type="InterPro" id="IPR008207">
    <property type="entry name" value="Sig_transdc_His_kin_Hpt_dom"/>
</dbReference>
<dbReference type="Pfam" id="PF01584">
    <property type="entry name" value="CheW"/>
    <property type="match status" value="1"/>
</dbReference>
<dbReference type="InterPro" id="IPR036641">
    <property type="entry name" value="HPT_dom_sf"/>
</dbReference>
<dbReference type="SUPFAM" id="SSF47226">
    <property type="entry name" value="Histidine-containing phosphotransfer domain, HPT domain"/>
    <property type="match status" value="1"/>
</dbReference>
<dbReference type="InterPro" id="IPR005467">
    <property type="entry name" value="His_kinase_dom"/>
</dbReference>
<evidence type="ECO:0000256" key="4">
    <source>
        <dbReference type="ARBA" id="ARBA00022500"/>
    </source>
</evidence>
<feature type="compositionally biased region" description="Pro residues" evidence="13">
    <location>
        <begin position="233"/>
        <end position="259"/>
    </location>
</feature>
<dbReference type="PRINTS" id="PR00344">
    <property type="entry name" value="BCTRLSENSOR"/>
</dbReference>
<dbReference type="SMART" id="SM00387">
    <property type="entry name" value="HATPase_c"/>
    <property type="match status" value="1"/>
</dbReference>
<dbReference type="GO" id="GO:0006935">
    <property type="term" value="P:chemotaxis"/>
    <property type="evidence" value="ECO:0007669"/>
    <property type="project" value="UniProtKB-KW"/>
</dbReference>
<keyword evidence="7" id="KW-0547">Nucleotide-binding</keyword>
<gene>
    <name evidence="17" type="ORF">C5F48_17065</name>
</gene>
<feature type="domain" description="CheW-like" evidence="15">
    <location>
        <begin position="522"/>
        <end position="654"/>
    </location>
</feature>
<evidence type="ECO:0000259" key="15">
    <source>
        <dbReference type="PROSITE" id="PS50851"/>
    </source>
</evidence>
<evidence type="ECO:0000256" key="3">
    <source>
        <dbReference type="ARBA" id="ARBA00021495"/>
    </source>
</evidence>
<dbReference type="Pfam" id="PF02518">
    <property type="entry name" value="HATPase_c"/>
    <property type="match status" value="1"/>
</dbReference>
<feature type="domain" description="HPt" evidence="16">
    <location>
        <begin position="1"/>
        <end position="104"/>
    </location>
</feature>
<keyword evidence="6" id="KW-0808">Transferase</keyword>
<evidence type="ECO:0000313" key="17">
    <source>
        <dbReference type="EMBL" id="PTE20521.1"/>
    </source>
</evidence>
<dbReference type="InterPro" id="IPR003594">
    <property type="entry name" value="HATPase_dom"/>
</dbReference>
<accession>A0A2T4JRH6</accession>
<dbReference type="SUPFAM" id="SSF50341">
    <property type="entry name" value="CheW-like"/>
    <property type="match status" value="1"/>
</dbReference>
<dbReference type="Gene3D" id="2.30.30.40">
    <property type="entry name" value="SH3 Domains"/>
    <property type="match status" value="1"/>
</dbReference>
<feature type="modified residue" description="Phosphohistidine" evidence="12">
    <location>
        <position position="47"/>
    </location>
</feature>
<feature type="compositionally biased region" description="Low complexity" evidence="13">
    <location>
        <begin position="223"/>
        <end position="232"/>
    </location>
</feature>
<evidence type="ECO:0000259" key="16">
    <source>
        <dbReference type="PROSITE" id="PS50894"/>
    </source>
</evidence>
<evidence type="ECO:0000259" key="14">
    <source>
        <dbReference type="PROSITE" id="PS50109"/>
    </source>
</evidence>
<dbReference type="Pfam" id="PF01627">
    <property type="entry name" value="Hpt"/>
    <property type="match status" value="1"/>
</dbReference>
<evidence type="ECO:0000256" key="11">
    <source>
        <dbReference type="ARBA" id="ARBA00035100"/>
    </source>
</evidence>
<keyword evidence="18" id="KW-1185">Reference proteome</keyword>
<evidence type="ECO:0000256" key="12">
    <source>
        <dbReference type="PROSITE-ProRule" id="PRU00110"/>
    </source>
</evidence>
<comment type="function">
    <text evidence="11">Involved in the transmission of sensory signals from the chemoreceptors to the flagellar motors. CheA is autophosphorylated; it can transfer its phosphate group to either CheB or CheY.</text>
</comment>
<dbReference type="PANTHER" id="PTHR43395:SF10">
    <property type="entry name" value="CHEMOTAXIS PROTEIN CHEA"/>
    <property type="match status" value="1"/>
</dbReference>
<proteinExistence type="predicted"/>
<dbReference type="AlphaFoldDB" id="A0A2T4JRH6"/>
<dbReference type="PROSITE" id="PS50851">
    <property type="entry name" value="CHEW"/>
    <property type="match status" value="1"/>
</dbReference>
<dbReference type="GO" id="GO:0000155">
    <property type="term" value="F:phosphorelay sensor kinase activity"/>
    <property type="evidence" value="ECO:0007669"/>
    <property type="project" value="InterPro"/>
</dbReference>
<dbReference type="InterPro" id="IPR036097">
    <property type="entry name" value="HisK_dim/P_sf"/>
</dbReference>
<dbReference type="FunFam" id="3.30.565.10:FF:000016">
    <property type="entry name" value="Chemotaxis protein CheA, putative"/>
    <property type="match status" value="1"/>
</dbReference>
<evidence type="ECO:0000256" key="13">
    <source>
        <dbReference type="SAM" id="MobiDB-lite"/>
    </source>
</evidence>
<protein>
    <recommendedName>
        <fullName evidence="3">Chemotaxis protein CheA</fullName>
        <ecNumber evidence="2">2.7.13.3</ecNumber>
    </recommendedName>
</protein>
<evidence type="ECO:0000256" key="7">
    <source>
        <dbReference type="ARBA" id="ARBA00022741"/>
    </source>
</evidence>
<feature type="region of interest" description="Disordered" evidence="13">
    <location>
        <begin position="223"/>
        <end position="274"/>
    </location>
</feature>
<dbReference type="OrthoDB" id="9803176at2"/>
<keyword evidence="10" id="KW-0902">Two-component regulatory system</keyword>
<dbReference type="InterPro" id="IPR002545">
    <property type="entry name" value="CheW-lke_dom"/>
</dbReference>
<dbReference type="PROSITE" id="PS50894">
    <property type="entry name" value="HPT"/>
    <property type="match status" value="1"/>
</dbReference>
<reference evidence="17 18" key="1">
    <citation type="submission" date="2018-03" db="EMBL/GenBank/DDBJ databases">
        <title>Cereibacter changlensis.</title>
        <authorList>
            <person name="Meyer T.E."/>
            <person name="Miller S."/>
            <person name="Lodha T."/>
            <person name="Gandham S."/>
            <person name="Chintalapati S."/>
            <person name="Chintalapati V.R."/>
        </authorList>
    </citation>
    <scope>NUCLEOTIDE SEQUENCE [LARGE SCALE GENOMIC DNA]</scope>
    <source>
        <strain evidence="17 18">JA139</strain>
    </source>
</reference>
<evidence type="ECO:0000256" key="5">
    <source>
        <dbReference type="ARBA" id="ARBA00022553"/>
    </source>
</evidence>
<dbReference type="CDD" id="cd00731">
    <property type="entry name" value="CheA_reg"/>
    <property type="match status" value="1"/>
</dbReference>
<name>A0A2T4JRH6_9RHOB</name>
<dbReference type="CDD" id="cd16916">
    <property type="entry name" value="HATPase_CheA-like"/>
    <property type="match status" value="1"/>
</dbReference>
<dbReference type="PROSITE" id="PS50109">
    <property type="entry name" value="HIS_KIN"/>
    <property type="match status" value="1"/>
</dbReference>
<dbReference type="FunFam" id="2.30.30.40:FF:000048">
    <property type="entry name" value="Chemotaxis protein CheA, putative"/>
    <property type="match status" value="1"/>
</dbReference>
<sequence length="668" mass="71288">MSMDEEIGGLFRQEAAELMASLERGLLDLERAPKDRAIIDAVFRDLHTIKGSGAMFGFAALARFVHEFESVFDNLRQGTHGVDQAVIAVALRSCDHIGRLIEAPEGAEAASAELLDALRLAASGETAAAPPPGWSLVFRLGRQVLRLGGNPRLLLAELAELGAADIRARLAAIPALDALDPQDCCTGWQASLPATVPQTAIEDIFLFYRDDMQFNLQDAASAPDLPAAAQPPAEAPAPPVPAPSDPVPVPDPAVAPPAPVREAPAAAPANPPVAETMRVETGRLDELMDRVGELVIAEARLSALAQRFGDPSLLAVTEDIQRLSSGMRNATMSIRMVPIGSIMGRFRRLMRDLSQTLGKPIAFTTGGEDTELDKTVIELLADPLVHILRNSADHGLESAEARRAAGKPETGSIELAAAYSGAEVLITVRDDGRGLDAEAIRSQAIARNMITADAQLSQSETFRLIFEPGFSTAKKVTELSGRGVGLDVVKRTIETLRGQIDLASEPGKGATVTLRLPLTLAIVDGLQIEVGGENYTFPLAAVEECVELPPEFETEGRSSSFLNIRGGLVPFLRLRTLFAIREPVPPFQKVVIVSAGGQRIGLVVDRIVGNNQTVIKQLSRLHAHLKCFSGATILGDGSVALILDVPQLVSLGRAQEDRLRDQHGERAA</sequence>
<dbReference type="PANTHER" id="PTHR43395">
    <property type="entry name" value="SENSOR HISTIDINE KINASE CHEA"/>
    <property type="match status" value="1"/>
</dbReference>
<dbReference type="InterPro" id="IPR036890">
    <property type="entry name" value="HATPase_C_sf"/>
</dbReference>
<evidence type="ECO:0000256" key="1">
    <source>
        <dbReference type="ARBA" id="ARBA00000085"/>
    </source>
</evidence>
<dbReference type="Proteomes" id="UP000241010">
    <property type="component" value="Unassembled WGS sequence"/>
</dbReference>
<dbReference type="InterPro" id="IPR051315">
    <property type="entry name" value="Bact_Chemotaxis_CheA"/>
</dbReference>
<dbReference type="SMART" id="SM01231">
    <property type="entry name" value="H-kinase_dim"/>
    <property type="match status" value="1"/>
</dbReference>
<feature type="domain" description="Histidine kinase" evidence="14">
    <location>
        <begin position="316"/>
        <end position="520"/>
    </location>
</feature>
<dbReference type="InterPro" id="IPR004358">
    <property type="entry name" value="Sig_transdc_His_kin-like_C"/>
</dbReference>
<dbReference type="Gene3D" id="1.10.287.560">
    <property type="entry name" value="Histidine kinase CheA-like, homodimeric domain"/>
    <property type="match status" value="1"/>
</dbReference>
<dbReference type="SMART" id="SM00260">
    <property type="entry name" value="CheW"/>
    <property type="match status" value="1"/>
</dbReference>
<evidence type="ECO:0000256" key="8">
    <source>
        <dbReference type="ARBA" id="ARBA00022777"/>
    </source>
</evidence>
<dbReference type="GO" id="GO:0005737">
    <property type="term" value="C:cytoplasm"/>
    <property type="evidence" value="ECO:0007669"/>
    <property type="project" value="InterPro"/>
</dbReference>
<keyword evidence="9" id="KW-0067">ATP-binding</keyword>
<dbReference type="InterPro" id="IPR036061">
    <property type="entry name" value="CheW-like_dom_sf"/>
</dbReference>
<dbReference type="EC" id="2.7.13.3" evidence="2"/>
<keyword evidence="4" id="KW-0145">Chemotaxis</keyword>
<comment type="catalytic activity">
    <reaction evidence="1">
        <text>ATP + protein L-histidine = ADP + protein N-phospho-L-histidine.</text>
        <dbReference type="EC" id="2.7.13.3"/>
    </reaction>
</comment>
<keyword evidence="8" id="KW-0418">Kinase</keyword>
<dbReference type="CDD" id="cd00088">
    <property type="entry name" value="HPT"/>
    <property type="match status" value="1"/>
</dbReference>
<dbReference type="SUPFAM" id="SSF47384">
    <property type="entry name" value="Homodimeric domain of signal transducing histidine kinase"/>
    <property type="match status" value="1"/>
</dbReference>
<evidence type="ECO:0000256" key="10">
    <source>
        <dbReference type="ARBA" id="ARBA00023012"/>
    </source>
</evidence>
<feature type="compositionally biased region" description="Low complexity" evidence="13">
    <location>
        <begin position="260"/>
        <end position="274"/>
    </location>
</feature>
<evidence type="ECO:0000256" key="6">
    <source>
        <dbReference type="ARBA" id="ARBA00022679"/>
    </source>
</evidence>
<dbReference type="InterPro" id="IPR037006">
    <property type="entry name" value="CheA-like_homodim_sf"/>
</dbReference>
<dbReference type="Gene3D" id="3.30.565.10">
    <property type="entry name" value="Histidine kinase-like ATPase, C-terminal domain"/>
    <property type="match status" value="1"/>
</dbReference>
<evidence type="ECO:0000256" key="9">
    <source>
        <dbReference type="ARBA" id="ARBA00022840"/>
    </source>
</evidence>
<dbReference type="SUPFAM" id="SSF55874">
    <property type="entry name" value="ATPase domain of HSP90 chaperone/DNA topoisomerase II/histidine kinase"/>
    <property type="match status" value="1"/>
</dbReference>
<dbReference type="EMBL" id="PZKG01000100">
    <property type="protein sequence ID" value="PTE20521.1"/>
    <property type="molecule type" value="Genomic_DNA"/>
</dbReference>
<organism evidence="17 18">
    <name type="scientific">Cereibacter changlensis JA139</name>
    <dbReference type="NCBI Taxonomy" id="1188249"/>
    <lineage>
        <taxon>Bacteria</taxon>
        <taxon>Pseudomonadati</taxon>
        <taxon>Pseudomonadota</taxon>
        <taxon>Alphaproteobacteria</taxon>
        <taxon>Rhodobacterales</taxon>
        <taxon>Paracoccaceae</taxon>
        <taxon>Cereibacter</taxon>
    </lineage>
</organism>
<dbReference type="GO" id="GO:0005524">
    <property type="term" value="F:ATP binding"/>
    <property type="evidence" value="ECO:0007669"/>
    <property type="project" value="UniProtKB-KW"/>
</dbReference>
<comment type="caution">
    <text evidence="17">The sequence shown here is derived from an EMBL/GenBank/DDBJ whole genome shotgun (WGS) entry which is preliminary data.</text>
</comment>
<evidence type="ECO:0000313" key="18">
    <source>
        <dbReference type="Proteomes" id="UP000241010"/>
    </source>
</evidence>
<evidence type="ECO:0000256" key="2">
    <source>
        <dbReference type="ARBA" id="ARBA00012438"/>
    </source>
</evidence>
<dbReference type="InterPro" id="IPR004105">
    <property type="entry name" value="CheA-like_dim"/>
</dbReference>